<dbReference type="AlphaFoldDB" id="A0A2N5W018"/>
<feature type="compositionally biased region" description="Polar residues" evidence="1">
    <location>
        <begin position="77"/>
        <end position="104"/>
    </location>
</feature>
<sequence length="145" mass="15083">MSLRLTVTAVLLSMTSGTQSGVFSPPKTPTPVNTSRRANLKQLGDIKTSTASAGPRNKTNLGGPKADGESGLAINNGYGSTNGFPGTPSSSTLARSLNPNNSVTEEGEISDANPDSSFKNTYPPGVKRSSKDILSNSCREIKQPK</sequence>
<dbReference type="Proteomes" id="UP000235388">
    <property type="component" value="Unassembled WGS sequence"/>
</dbReference>
<dbReference type="EMBL" id="PGCJ01000031">
    <property type="protein sequence ID" value="PLW55565.1"/>
    <property type="molecule type" value="Genomic_DNA"/>
</dbReference>
<keyword evidence="2" id="KW-0732">Signal</keyword>
<keyword evidence="4" id="KW-1185">Reference proteome</keyword>
<organism evidence="3 4">
    <name type="scientific">Puccinia coronata f. sp. avenae</name>
    <dbReference type="NCBI Taxonomy" id="200324"/>
    <lineage>
        <taxon>Eukaryota</taxon>
        <taxon>Fungi</taxon>
        <taxon>Dikarya</taxon>
        <taxon>Basidiomycota</taxon>
        <taxon>Pucciniomycotina</taxon>
        <taxon>Pucciniomycetes</taxon>
        <taxon>Pucciniales</taxon>
        <taxon>Pucciniaceae</taxon>
        <taxon>Puccinia</taxon>
    </lineage>
</organism>
<gene>
    <name evidence="3" type="ORF">PCANC_02080</name>
</gene>
<evidence type="ECO:0000256" key="1">
    <source>
        <dbReference type="SAM" id="MobiDB-lite"/>
    </source>
</evidence>
<protein>
    <submittedName>
        <fullName evidence="3">Uncharacterized protein</fullName>
    </submittedName>
</protein>
<proteinExistence type="predicted"/>
<feature type="compositionally biased region" description="Polar residues" evidence="1">
    <location>
        <begin position="47"/>
        <end position="60"/>
    </location>
</feature>
<evidence type="ECO:0000313" key="3">
    <source>
        <dbReference type="EMBL" id="PLW55565.1"/>
    </source>
</evidence>
<accession>A0A2N5W018</accession>
<comment type="caution">
    <text evidence="3">The sequence shown here is derived from an EMBL/GenBank/DDBJ whole genome shotgun (WGS) entry which is preliminary data.</text>
</comment>
<reference evidence="3 4" key="1">
    <citation type="submission" date="2017-11" db="EMBL/GenBank/DDBJ databases">
        <title>De novo assembly and phasing of dikaryotic genomes from two isolates of Puccinia coronata f. sp. avenae, the causal agent of oat crown rust.</title>
        <authorList>
            <person name="Miller M.E."/>
            <person name="Zhang Y."/>
            <person name="Omidvar V."/>
            <person name="Sperschneider J."/>
            <person name="Schwessinger B."/>
            <person name="Raley C."/>
            <person name="Palmer J.M."/>
            <person name="Garnica D."/>
            <person name="Upadhyaya N."/>
            <person name="Rathjen J."/>
            <person name="Taylor J.M."/>
            <person name="Park R.F."/>
            <person name="Dodds P.N."/>
            <person name="Hirsch C.D."/>
            <person name="Kianian S.F."/>
            <person name="Figueroa M."/>
        </authorList>
    </citation>
    <scope>NUCLEOTIDE SEQUENCE [LARGE SCALE GENOMIC DNA]</scope>
    <source>
        <strain evidence="3">12NC29</strain>
    </source>
</reference>
<feature type="chain" id="PRO_5014743167" evidence="2">
    <location>
        <begin position="21"/>
        <end position="145"/>
    </location>
</feature>
<feature type="signal peptide" evidence="2">
    <location>
        <begin position="1"/>
        <end position="20"/>
    </location>
</feature>
<evidence type="ECO:0000256" key="2">
    <source>
        <dbReference type="SAM" id="SignalP"/>
    </source>
</evidence>
<feature type="region of interest" description="Disordered" evidence="1">
    <location>
        <begin position="17"/>
        <end position="145"/>
    </location>
</feature>
<evidence type="ECO:0000313" key="4">
    <source>
        <dbReference type="Proteomes" id="UP000235388"/>
    </source>
</evidence>
<name>A0A2N5W018_9BASI</name>